<feature type="domain" description="SIS" evidence="2">
    <location>
        <begin position="20"/>
        <end position="177"/>
    </location>
</feature>
<sequence>MSGDLTWRELISQPDAWAALISRLEGGKLSLPVNPADFDELILLGSGTSYYLALAAADWMRRRGMNARAIPSCEALLDPFESRRSAARQLAIGFSRSGYSSELILANKKLTAAGFTTMGISCSDGSDLLTQTDHPVLISEGFEDGLVMLRSFSSMLITAQWFFGDAADRATLAKLPEKGHDLLALEPQLSDLANARNFDRFVFLGSGPTYPLTLEGALKIQEMAIATSEAYHSLDYRHGPKACADENTAIVLFTLSERDHGLALARDLKSLGVTLLAIGADAVAYDKVADMTVPTGIADDAAGSVAALLTVQMFAFATALRRDQDPDAPANLSKVVMF</sequence>
<dbReference type="EMBL" id="CP118246">
    <property type="protein sequence ID" value="WDR01340.1"/>
    <property type="molecule type" value="Genomic_DNA"/>
</dbReference>
<dbReference type="Proteomes" id="UP001220530">
    <property type="component" value="Chromosome"/>
</dbReference>
<keyword evidence="1" id="KW-0808">Transferase</keyword>
<dbReference type="InterPro" id="IPR035490">
    <property type="entry name" value="GlmS/FrlB_SIS"/>
</dbReference>
<dbReference type="Gene3D" id="3.40.50.10490">
    <property type="entry name" value="Glucose-6-phosphate isomerase like protein, domain 1"/>
    <property type="match status" value="2"/>
</dbReference>
<dbReference type="PROSITE" id="PS51464">
    <property type="entry name" value="SIS"/>
    <property type="match status" value="2"/>
</dbReference>
<keyword evidence="1" id="KW-0032">Aminotransferase</keyword>
<dbReference type="PANTHER" id="PTHR10937">
    <property type="entry name" value="GLUCOSAMINE--FRUCTOSE-6-PHOSPHATE AMINOTRANSFERASE, ISOMERIZING"/>
    <property type="match status" value="1"/>
</dbReference>
<feature type="domain" description="SIS" evidence="2">
    <location>
        <begin position="188"/>
        <end position="329"/>
    </location>
</feature>
<dbReference type="PANTHER" id="PTHR10937:SF4">
    <property type="entry name" value="GLUCOSAMINE-6-PHOSPHATE DEAMINASE"/>
    <property type="match status" value="1"/>
</dbReference>
<evidence type="ECO:0000259" key="2">
    <source>
        <dbReference type="PROSITE" id="PS51464"/>
    </source>
</evidence>
<dbReference type="InterPro" id="IPR046348">
    <property type="entry name" value="SIS_dom_sf"/>
</dbReference>
<dbReference type="SUPFAM" id="SSF53697">
    <property type="entry name" value="SIS domain"/>
    <property type="match status" value="1"/>
</dbReference>
<reference evidence="3 4" key="1">
    <citation type="submission" date="2023-02" db="EMBL/GenBank/DDBJ databases">
        <title>Devosia algicola sp. nov., isolated from the phycosphere of marine algae.</title>
        <authorList>
            <person name="Kim J.M."/>
            <person name="Lee J.K."/>
            <person name="Choi B.J."/>
            <person name="Bayburt H."/>
            <person name="Jeon C.O."/>
        </authorList>
    </citation>
    <scope>NUCLEOTIDE SEQUENCE [LARGE SCALE GENOMIC DNA]</scope>
    <source>
        <strain evidence="3 4">G20-9</strain>
    </source>
</reference>
<proteinExistence type="predicted"/>
<gene>
    <name evidence="3" type="ORF">PSQ19_10930</name>
</gene>
<organism evidence="3 4">
    <name type="scientific">Devosia algicola</name>
    <dbReference type="NCBI Taxonomy" id="3026418"/>
    <lineage>
        <taxon>Bacteria</taxon>
        <taxon>Pseudomonadati</taxon>
        <taxon>Pseudomonadota</taxon>
        <taxon>Alphaproteobacteria</taxon>
        <taxon>Hyphomicrobiales</taxon>
        <taxon>Devosiaceae</taxon>
        <taxon>Devosia</taxon>
    </lineage>
</organism>
<dbReference type="RefSeq" id="WP_282217751.1">
    <property type="nucleotide sequence ID" value="NZ_CP118246.1"/>
</dbReference>
<keyword evidence="4" id="KW-1185">Reference proteome</keyword>
<evidence type="ECO:0000256" key="1">
    <source>
        <dbReference type="ARBA" id="ARBA00022576"/>
    </source>
</evidence>
<dbReference type="Pfam" id="PF01380">
    <property type="entry name" value="SIS"/>
    <property type="match status" value="2"/>
</dbReference>
<dbReference type="CDD" id="cd05009">
    <property type="entry name" value="SIS_GlmS_GlmD_2"/>
    <property type="match status" value="1"/>
</dbReference>
<protein>
    <submittedName>
        <fullName evidence="3">SIS domain-containing protein</fullName>
    </submittedName>
</protein>
<dbReference type="InterPro" id="IPR001347">
    <property type="entry name" value="SIS_dom"/>
</dbReference>
<evidence type="ECO:0000313" key="3">
    <source>
        <dbReference type="EMBL" id="WDR01340.1"/>
    </source>
</evidence>
<name>A0ABY7YJ75_9HYPH</name>
<evidence type="ECO:0000313" key="4">
    <source>
        <dbReference type="Proteomes" id="UP001220530"/>
    </source>
</evidence>
<accession>A0ABY7YJ75</accession>